<dbReference type="InterPro" id="IPR001680">
    <property type="entry name" value="WD40_rpt"/>
</dbReference>
<dbReference type="PROSITE" id="PS00678">
    <property type="entry name" value="WD_REPEATS_1"/>
    <property type="match status" value="2"/>
</dbReference>
<protein>
    <submittedName>
        <fullName evidence="9">WDFY2</fullName>
    </submittedName>
</protein>
<dbReference type="InterPro" id="IPR013083">
    <property type="entry name" value="Znf_RING/FYVE/PHD"/>
</dbReference>
<dbReference type="InterPro" id="IPR000306">
    <property type="entry name" value="Znf_FYVE"/>
</dbReference>
<name>A0A7J7J800_BUGNE</name>
<dbReference type="InterPro" id="IPR017455">
    <property type="entry name" value="Znf_FYVE-rel"/>
</dbReference>
<organism evidence="9 10">
    <name type="scientific">Bugula neritina</name>
    <name type="common">Brown bryozoan</name>
    <name type="synonym">Sertularia neritina</name>
    <dbReference type="NCBI Taxonomy" id="10212"/>
    <lineage>
        <taxon>Eukaryota</taxon>
        <taxon>Metazoa</taxon>
        <taxon>Spiralia</taxon>
        <taxon>Lophotrochozoa</taxon>
        <taxon>Bryozoa</taxon>
        <taxon>Gymnolaemata</taxon>
        <taxon>Cheilostomatida</taxon>
        <taxon>Flustrina</taxon>
        <taxon>Buguloidea</taxon>
        <taxon>Bugulidae</taxon>
        <taxon>Bugula</taxon>
    </lineage>
</organism>
<evidence type="ECO:0000313" key="10">
    <source>
        <dbReference type="Proteomes" id="UP000593567"/>
    </source>
</evidence>
<keyword evidence="5" id="KW-0862">Zinc</keyword>
<feature type="repeat" description="WD" evidence="7">
    <location>
        <begin position="239"/>
        <end position="272"/>
    </location>
</feature>
<evidence type="ECO:0000256" key="3">
    <source>
        <dbReference type="ARBA" id="ARBA00022737"/>
    </source>
</evidence>
<dbReference type="InterPro" id="IPR011011">
    <property type="entry name" value="Znf_FYVE_PHD"/>
</dbReference>
<dbReference type="Proteomes" id="UP000593567">
    <property type="component" value="Unassembled WGS sequence"/>
</dbReference>
<proteinExistence type="predicted"/>
<feature type="repeat" description="WD" evidence="7">
    <location>
        <begin position="68"/>
        <end position="99"/>
    </location>
</feature>
<gene>
    <name evidence="9" type="ORF">EB796_019987</name>
</gene>
<dbReference type="PROSITE" id="PS50178">
    <property type="entry name" value="ZF_FYVE"/>
    <property type="match status" value="1"/>
</dbReference>
<evidence type="ECO:0000313" key="9">
    <source>
        <dbReference type="EMBL" id="KAF6021701.1"/>
    </source>
</evidence>
<keyword evidence="10" id="KW-1185">Reference proteome</keyword>
<evidence type="ECO:0000256" key="4">
    <source>
        <dbReference type="ARBA" id="ARBA00022771"/>
    </source>
</evidence>
<keyword evidence="2" id="KW-0479">Metal-binding</keyword>
<dbReference type="Gene3D" id="3.30.40.10">
    <property type="entry name" value="Zinc/RING finger domain, C3HC4 (zinc finger)"/>
    <property type="match status" value="1"/>
</dbReference>
<dbReference type="EMBL" id="VXIV02002977">
    <property type="protein sequence ID" value="KAF6021701.1"/>
    <property type="molecule type" value="Genomic_DNA"/>
</dbReference>
<evidence type="ECO:0000256" key="1">
    <source>
        <dbReference type="ARBA" id="ARBA00022574"/>
    </source>
</evidence>
<dbReference type="Gene3D" id="2.130.10.10">
    <property type="entry name" value="YVTN repeat-like/Quinoprotein amine dehydrogenase"/>
    <property type="match status" value="3"/>
</dbReference>
<dbReference type="GO" id="GO:0008270">
    <property type="term" value="F:zinc ion binding"/>
    <property type="evidence" value="ECO:0007669"/>
    <property type="project" value="UniProtKB-KW"/>
</dbReference>
<keyword evidence="4 6" id="KW-0863">Zinc-finger</keyword>
<evidence type="ECO:0000256" key="7">
    <source>
        <dbReference type="PROSITE-ProRule" id="PRU00221"/>
    </source>
</evidence>
<dbReference type="Pfam" id="PF01363">
    <property type="entry name" value="FYVE"/>
    <property type="match status" value="1"/>
</dbReference>
<dbReference type="InterPro" id="IPR015943">
    <property type="entry name" value="WD40/YVTN_repeat-like_dom_sf"/>
</dbReference>
<dbReference type="FunFam" id="3.30.40.10:FF:000105">
    <property type="entry name" value="WD repeat and FYVE domain-containing protein 2"/>
    <property type="match status" value="1"/>
</dbReference>
<dbReference type="OrthoDB" id="63070at2759"/>
<comment type="caution">
    <text evidence="9">The sequence shown here is derived from an EMBL/GenBank/DDBJ whole genome shotgun (WGS) entry which is preliminary data.</text>
</comment>
<dbReference type="InterPro" id="IPR019775">
    <property type="entry name" value="WD40_repeat_CS"/>
</dbReference>
<evidence type="ECO:0000259" key="8">
    <source>
        <dbReference type="PROSITE" id="PS50178"/>
    </source>
</evidence>
<dbReference type="Pfam" id="PF00400">
    <property type="entry name" value="WD40"/>
    <property type="match status" value="4"/>
</dbReference>
<dbReference type="SUPFAM" id="SSF50998">
    <property type="entry name" value="Quinoprotein alcohol dehydrogenase-like"/>
    <property type="match status" value="1"/>
</dbReference>
<dbReference type="SMART" id="SM00320">
    <property type="entry name" value="WD40"/>
    <property type="match status" value="6"/>
</dbReference>
<feature type="domain" description="FYVE-type" evidence="8">
    <location>
        <begin position="325"/>
        <end position="396"/>
    </location>
</feature>
<dbReference type="PROSITE" id="PS50294">
    <property type="entry name" value="WD_REPEATS_REGION"/>
    <property type="match status" value="3"/>
</dbReference>
<reference evidence="9" key="1">
    <citation type="submission" date="2020-06" db="EMBL/GenBank/DDBJ databases">
        <title>Draft genome of Bugula neritina, a colonial animal packing powerful symbionts and potential medicines.</title>
        <authorList>
            <person name="Rayko M."/>
        </authorList>
    </citation>
    <scope>NUCLEOTIDE SEQUENCE [LARGE SCALE GENOMIC DNA]</scope>
    <source>
        <strain evidence="9">Kwan_BN1</strain>
    </source>
</reference>
<evidence type="ECO:0000256" key="2">
    <source>
        <dbReference type="ARBA" id="ARBA00022723"/>
    </source>
</evidence>
<dbReference type="PROSITE" id="PS50082">
    <property type="entry name" value="WD_REPEATS_2"/>
    <property type="match status" value="3"/>
</dbReference>
<feature type="repeat" description="WD" evidence="7">
    <location>
        <begin position="282"/>
        <end position="323"/>
    </location>
</feature>
<dbReference type="CDD" id="cd15718">
    <property type="entry name" value="FYVE_WDFY1_like"/>
    <property type="match status" value="1"/>
</dbReference>
<accession>A0A7J7J800</accession>
<dbReference type="AlphaFoldDB" id="A0A7J7J800"/>
<dbReference type="GO" id="GO:0005769">
    <property type="term" value="C:early endosome"/>
    <property type="evidence" value="ECO:0007669"/>
    <property type="project" value="TreeGrafter"/>
</dbReference>
<keyword evidence="1 7" id="KW-0853">WD repeat</keyword>
<dbReference type="SMART" id="SM00064">
    <property type="entry name" value="FYVE"/>
    <property type="match status" value="1"/>
</dbReference>
<evidence type="ECO:0000256" key="5">
    <source>
        <dbReference type="ARBA" id="ARBA00022833"/>
    </source>
</evidence>
<evidence type="ECO:0000256" key="6">
    <source>
        <dbReference type="PROSITE-ProRule" id="PRU00091"/>
    </source>
</evidence>
<dbReference type="PANTHER" id="PTHR46189">
    <property type="entry name" value="LD41958P"/>
    <property type="match status" value="1"/>
</dbReference>
<dbReference type="InterPro" id="IPR011047">
    <property type="entry name" value="Quinoprotein_ADH-like_sf"/>
</dbReference>
<dbReference type="InterPro" id="IPR042234">
    <property type="entry name" value="WDFY1/WDFY2"/>
</dbReference>
<keyword evidence="3" id="KW-0677">Repeat</keyword>
<dbReference type="PANTHER" id="PTHR46189:SF1">
    <property type="entry name" value="LD41958P"/>
    <property type="match status" value="1"/>
</dbReference>
<sequence length="444" mass="49859">MKKSAENRPLCPGLPYMKKQLLIASLGISHTVLEDEVKSHDNIMASAGEVRTNFHKNIYRKPELVNKLEGHDANVNGAALIPGEDGVISTSNDRTLRVWLKRDSGQYWPSVCHQLPADGSSLHYSAMTRRVFVGLSDGKIMVRIFTKIMINIYGLTHSDRVTATEFSVTCEWVLSTSIDKYLQWHCSESGRRLGAYKLDAQCLCLAFDESAKTVFVGDYSGTITVLKLEDTECKFVSTLKGHTGSVHALSWDVLDARLFSGSFDESIICWDIGGQKGTAYDLNGHKGRVQALCYSPNTKSLFSAANDSSLVLWDMEADRQETPKWATSDTCMKCEKPFFWNIKQMWNEKTIGFRQHHCRKCGDAICDNCSKQSSTFPPMGYEYPVRMCDECAQSVTTEQKVPLAMTFDSKHKVTCVDIDERKKKLLTVGTNRIIKIWDISPILA</sequence>
<dbReference type="SUPFAM" id="SSF57903">
    <property type="entry name" value="FYVE/PHD zinc finger"/>
    <property type="match status" value="1"/>
</dbReference>